<evidence type="ECO:0008006" key="3">
    <source>
        <dbReference type="Google" id="ProtNLM"/>
    </source>
</evidence>
<gene>
    <name evidence="1" type="ORF">GJ744_003949</name>
</gene>
<protein>
    <recommendedName>
        <fullName evidence="3">AB hydrolase-1 domain-containing protein</fullName>
    </recommendedName>
</protein>
<evidence type="ECO:0000313" key="1">
    <source>
        <dbReference type="EMBL" id="KAF7503343.1"/>
    </source>
</evidence>
<comment type="caution">
    <text evidence="1">The sequence shown here is derived from an EMBL/GenBank/DDBJ whole genome shotgun (WGS) entry which is preliminary data.</text>
</comment>
<dbReference type="OrthoDB" id="2152248at2759"/>
<dbReference type="PANTHER" id="PTHR47381">
    <property type="entry name" value="ALPHA/BETA-HYDROLASES SUPERFAMILY PROTEIN"/>
    <property type="match status" value="1"/>
</dbReference>
<dbReference type="InterPro" id="IPR029058">
    <property type="entry name" value="AB_hydrolase_fold"/>
</dbReference>
<evidence type="ECO:0000313" key="2">
    <source>
        <dbReference type="Proteomes" id="UP000606974"/>
    </source>
</evidence>
<organism evidence="1 2">
    <name type="scientific">Endocarpon pusillum</name>
    <dbReference type="NCBI Taxonomy" id="364733"/>
    <lineage>
        <taxon>Eukaryota</taxon>
        <taxon>Fungi</taxon>
        <taxon>Dikarya</taxon>
        <taxon>Ascomycota</taxon>
        <taxon>Pezizomycotina</taxon>
        <taxon>Eurotiomycetes</taxon>
        <taxon>Chaetothyriomycetidae</taxon>
        <taxon>Verrucariales</taxon>
        <taxon>Verrucariaceae</taxon>
        <taxon>Endocarpon</taxon>
    </lineage>
</organism>
<accession>A0A8H7A6A2</accession>
<dbReference type="Proteomes" id="UP000606974">
    <property type="component" value="Unassembled WGS sequence"/>
</dbReference>
<proteinExistence type="predicted"/>
<dbReference type="Gene3D" id="3.40.50.1820">
    <property type="entry name" value="alpha/beta hydrolase"/>
    <property type="match status" value="1"/>
</dbReference>
<dbReference type="SUPFAM" id="SSF53474">
    <property type="entry name" value="alpha/beta-Hydrolases"/>
    <property type="match status" value="1"/>
</dbReference>
<dbReference type="AlphaFoldDB" id="A0A8H7A6A2"/>
<name>A0A8H7A6A2_9EURO</name>
<dbReference type="PANTHER" id="PTHR47381:SF3">
    <property type="entry name" value="ALPHA_BETA-HYDROLASES SUPERFAMILY PROTEIN"/>
    <property type="match status" value="1"/>
</dbReference>
<keyword evidence="2" id="KW-1185">Reference proteome</keyword>
<reference evidence="1" key="1">
    <citation type="submission" date="2020-02" db="EMBL/GenBank/DDBJ databases">
        <authorList>
            <person name="Palmer J.M."/>
        </authorList>
    </citation>
    <scope>NUCLEOTIDE SEQUENCE</scope>
    <source>
        <strain evidence="1">EPUS1.4</strain>
        <tissue evidence="1">Thallus</tissue>
    </source>
</reference>
<sequence>MIMRHDANQDRSKPVEKTYALPPPHLSSKTLHIAGILTTVFGLDELAPDTTETACLWLLHPRLQTQACMQPYAASTISNWNERIRQDRAGLTQPPKGLIAVSFDQRNHGTREVDTLANEAWRAGNPRHALDMFSQIHGTAADTSILLDYLAAYFFPERDGVKVTQNLVFGVSLGGHAAWQVLLREPRMTTGIIGIGCPDYKSLMMDRARLSKLADWDSSDPSSFLGSMSFPRTLVAAVDKHDPAGLIMGQLERTSTGSYLHELSENEEEKVSKVLDHTLRNKRILLLSGAADKLVPYRCGQPFLNFLKKATSTYYEHGGLVLEDLVFDGVGHEISPNMVEELIRFVDESLGADVQDSGSISGEPRSSSKI</sequence>
<dbReference type="EMBL" id="JAACFV010000183">
    <property type="protein sequence ID" value="KAF7503343.1"/>
    <property type="molecule type" value="Genomic_DNA"/>
</dbReference>